<keyword evidence="1" id="KW-0560">Oxidoreductase</keyword>
<dbReference type="Pfam" id="PF00296">
    <property type="entry name" value="Bac_luciferase"/>
    <property type="match status" value="1"/>
</dbReference>
<dbReference type="InterPro" id="IPR036661">
    <property type="entry name" value="Luciferase-like_sf"/>
</dbReference>
<comment type="caution">
    <text evidence="3">The sequence shown here is derived from an EMBL/GenBank/DDBJ whole genome shotgun (WGS) entry which is preliminary data.</text>
</comment>
<dbReference type="InterPro" id="IPR022378">
    <property type="entry name" value="F420_OxRdatse_MSMEG2249_pred"/>
</dbReference>
<reference evidence="4" key="1">
    <citation type="journal article" date="2019" name="Int. J. Syst. Evol. Microbiol.">
        <title>The Global Catalogue of Microorganisms (GCM) 10K type strain sequencing project: providing services to taxonomists for standard genome sequencing and annotation.</title>
        <authorList>
            <consortium name="The Broad Institute Genomics Platform"/>
            <consortium name="The Broad Institute Genome Sequencing Center for Infectious Disease"/>
            <person name="Wu L."/>
            <person name="Ma J."/>
        </authorList>
    </citation>
    <scope>NUCLEOTIDE SEQUENCE [LARGE SCALE GENOMIC DNA]</scope>
    <source>
        <strain evidence="4">CCM 7855</strain>
    </source>
</reference>
<evidence type="ECO:0000256" key="1">
    <source>
        <dbReference type="ARBA" id="ARBA00023002"/>
    </source>
</evidence>
<organism evidence="3 4">
    <name type="scientific">Williamsia phyllosphaerae</name>
    <dbReference type="NCBI Taxonomy" id="885042"/>
    <lineage>
        <taxon>Bacteria</taxon>
        <taxon>Bacillati</taxon>
        <taxon>Actinomycetota</taxon>
        <taxon>Actinomycetes</taxon>
        <taxon>Mycobacteriales</taxon>
        <taxon>Nocardiaceae</taxon>
        <taxon>Williamsia</taxon>
    </lineage>
</organism>
<dbReference type="NCBIfam" id="TIGR03857">
    <property type="entry name" value="F420_MSMEG_2249"/>
    <property type="match status" value="1"/>
</dbReference>
<accession>A0ABQ1V0V4</accession>
<protein>
    <submittedName>
        <fullName evidence="3">LLM class F420-dependent oxidoreductase</fullName>
    </submittedName>
</protein>
<name>A0ABQ1V0V4_9NOCA</name>
<dbReference type="InterPro" id="IPR050564">
    <property type="entry name" value="F420-G6PD/mer"/>
</dbReference>
<feature type="domain" description="Luciferase-like" evidence="2">
    <location>
        <begin position="15"/>
        <end position="320"/>
    </location>
</feature>
<dbReference type="RefSeq" id="WP_188490781.1">
    <property type="nucleotide sequence ID" value="NZ_BMCS01000002.1"/>
</dbReference>
<dbReference type="PANTHER" id="PTHR43244:SF1">
    <property type="entry name" value="5,10-METHYLENETETRAHYDROMETHANOPTERIN REDUCTASE"/>
    <property type="match status" value="1"/>
</dbReference>
<dbReference type="SUPFAM" id="SSF51679">
    <property type="entry name" value="Bacterial luciferase-like"/>
    <property type="match status" value="1"/>
</dbReference>
<sequence length="343" mass="36917">MTPRHPELGAYLLAGQPGGVRDIVEEVRGAQRLGLGTAFISERYNKKEAAVLTGAAGAASDDIGICTAATNHNTRHPMVTAGMTRTARDLTGGRFTLGLGRGIRMLQDAYGIPPITTAAIEDFVGIMRALFRGETIIGHDGPAGKFPVLHLDGSLDEYLPMALVAFGPRTLELGGRLFDDVILHTYFTDETTRRCVETVKTAAERAGRDPDRVRVWACLATVGDHVPEADRMRKTVGRLGTYLQGYGALMVETNRWDPAVLQRFLTDPVISSVAGLDIVGTPDQLEHAATLIPQEWLAAAATGTPDRCVAAIRHQFDLGCDAVILHGATPGELEPIIEAYGRR</sequence>
<proteinExistence type="predicted"/>
<keyword evidence="4" id="KW-1185">Reference proteome</keyword>
<gene>
    <name evidence="3" type="ORF">GCM10007298_30110</name>
</gene>
<dbReference type="EMBL" id="BMCS01000002">
    <property type="protein sequence ID" value="GGF32228.1"/>
    <property type="molecule type" value="Genomic_DNA"/>
</dbReference>
<evidence type="ECO:0000313" key="4">
    <source>
        <dbReference type="Proteomes" id="UP000632454"/>
    </source>
</evidence>
<dbReference type="Gene3D" id="3.20.20.30">
    <property type="entry name" value="Luciferase-like domain"/>
    <property type="match status" value="1"/>
</dbReference>
<dbReference type="InterPro" id="IPR011251">
    <property type="entry name" value="Luciferase-like_dom"/>
</dbReference>
<evidence type="ECO:0000259" key="2">
    <source>
        <dbReference type="Pfam" id="PF00296"/>
    </source>
</evidence>
<dbReference type="Proteomes" id="UP000632454">
    <property type="component" value="Unassembled WGS sequence"/>
</dbReference>
<evidence type="ECO:0000313" key="3">
    <source>
        <dbReference type="EMBL" id="GGF32228.1"/>
    </source>
</evidence>
<dbReference type="PANTHER" id="PTHR43244">
    <property type="match status" value="1"/>
</dbReference>